<sequence>MTENTEDTEQIRAQDSKLFKIETVIVFVFFIVRYIFVAKLQNFDEFNSKTIRDTISFFLVLQLILPPLIILRYLYLFKWERISWFEFFSSTVFNICIVLIHICVSWVLIVNIKLPDKLEDAILVPPENILKLLFMLGFHFWYMIHEYTFRFIVLMTWAPSKNIFILKIFRFIVISLWMAFAYLMFASALELLDIASIIEKSLNSEPLNNQSLDYYKKNMITGPGPDDSYKENPSYIQNDLNANPYYEFKQNSQTQAISKIANISKEADLSRMAGEKEIDKRIDGTSDQLGNPDNKEGAKEEDMHVKSLCLDSGENDVDSGCQAKYK</sequence>
<accession>A0A0B2UH49</accession>
<dbReference type="EMBL" id="JOKQ01000001">
    <property type="protein sequence ID" value="KHN70391.1"/>
    <property type="molecule type" value="Genomic_DNA"/>
</dbReference>
<feature type="transmembrane region" description="Helical" evidence="2">
    <location>
        <begin position="87"/>
        <end position="109"/>
    </location>
</feature>
<keyword evidence="2" id="KW-0472">Membrane</keyword>
<gene>
    <name evidence="3" type="ORF">M896_010430</name>
</gene>
<protein>
    <submittedName>
        <fullName evidence="3">Uncharacterized protein</fullName>
    </submittedName>
</protein>
<proteinExistence type="predicted"/>
<keyword evidence="2" id="KW-0812">Transmembrane</keyword>
<dbReference type="RefSeq" id="XP_014564433.1">
    <property type="nucleotide sequence ID" value="XM_014708947.1"/>
</dbReference>
<feature type="region of interest" description="Disordered" evidence="1">
    <location>
        <begin position="278"/>
        <end position="326"/>
    </location>
</feature>
<dbReference type="GeneID" id="26260886"/>
<reference evidence="3 4" key="1">
    <citation type="journal article" date="2014" name="MBio">
        <title>The Ordospora colligata genome; evolution of extreme reduction in microsporidia and host-to-parasite horizontal gene transfer.</title>
        <authorList>
            <person name="Pombert J.-F."/>
            <person name="Haag K.L."/>
            <person name="Beidas S."/>
            <person name="Ebert D."/>
            <person name="Keeling P.J."/>
        </authorList>
    </citation>
    <scope>NUCLEOTIDE SEQUENCE [LARGE SCALE GENOMIC DNA]</scope>
    <source>
        <strain evidence="3 4">OC4</strain>
    </source>
</reference>
<evidence type="ECO:0000313" key="3">
    <source>
        <dbReference type="EMBL" id="KHN70391.1"/>
    </source>
</evidence>
<feature type="transmembrane region" description="Helical" evidence="2">
    <location>
        <begin position="129"/>
        <end position="147"/>
    </location>
</feature>
<organism evidence="3 4">
    <name type="scientific">Ordospora colligata OC4</name>
    <dbReference type="NCBI Taxonomy" id="1354746"/>
    <lineage>
        <taxon>Eukaryota</taxon>
        <taxon>Fungi</taxon>
        <taxon>Fungi incertae sedis</taxon>
        <taxon>Microsporidia</taxon>
        <taxon>Ordosporidae</taxon>
        <taxon>Ordospora</taxon>
    </lineage>
</organism>
<dbReference type="VEuPathDB" id="MicrosporidiaDB:M896_010430"/>
<dbReference type="InParanoid" id="A0A0B2UH49"/>
<evidence type="ECO:0000256" key="2">
    <source>
        <dbReference type="SAM" id="Phobius"/>
    </source>
</evidence>
<feature type="transmembrane region" description="Helical" evidence="2">
    <location>
        <begin position="168"/>
        <end position="189"/>
    </location>
</feature>
<name>A0A0B2UH49_9MICR</name>
<dbReference type="Proteomes" id="UP000031056">
    <property type="component" value="Unassembled WGS sequence"/>
</dbReference>
<dbReference type="AlphaFoldDB" id="A0A0B2UH49"/>
<evidence type="ECO:0000256" key="1">
    <source>
        <dbReference type="SAM" id="MobiDB-lite"/>
    </source>
</evidence>
<comment type="caution">
    <text evidence="3">The sequence shown here is derived from an EMBL/GenBank/DDBJ whole genome shotgun (WGS) entry which is preliminary data.</text>
</comment>
<feature type="transmembrane region" description="Helical" evidence="2">
    <location>
        <begin position="56"/>
        <end position="75"/>
    </location>
</feature>
<evidence type="ECO:0000313" key="4">
    <source>
        <dbReference type="Proteomes" id="UP000031056"/>
    </source>
</evidence>
<feature type="compositionally biased region" description="Basic and acidic residues" evidence="1">
    <location>
        <begin position="293"/>
        <end position="305"/>
    </location>
</feature>
<keyword evidence="2" id="KW-1133">Transmembrane helix</keyword>
<dbReference type="HOGENOM" id="CLU_852850_0_0_1"/>
<feature type="transmembrane region" description="Helical" evidence="2">
    <location>
        <begin position="18"/>
        <end position="36"/>
    </location>
</feature>
<keyword evidence="4" id="KW-1185">Reference proteome</keyword>